<dbReference type="PANTHER" id="PTHR11102">
    <property type="entry name" value="SEL-1-LIKE PROTEIN"/>
    <property type="match status" value="1"/>
</dbReference>
<keyword evidence="2" id="KW-0969">Cilium</keyword>
<dbReference type="PANTHER" id="PTHR11102:SF160">
    <property type="entry name" value="ERAD-ASSOCIATED E3 UBIQUITIN-PROTEIN LIGASE COMPONENT HRD3"/>
    <property type="match status" value="1"/>
</dbReference>
<dbReference type="EMBL" id="JAAAWP010000003">
    <property type="protein sequence ID" value="NDW20975.1"/>
    <property type="molecule type" value="Genomic_DNA"/>
</dbReference>
<keyword evidence="2" id="KW-0966">Cell projection</keyword>
<accession>A0A6L9MSQ3</accession>
<keyword evidence="3" id="KW-1185">Reference proteome</keyword>
<dbReference type="Gene3D" id="1.25.40.10">
    <property type="entry name" value="Tetratricopeptide repeat domain"/>
    <property type="match status" value="1"/>
</dbReference>
<dbReference type="InterPro" id="IPR011990">
    <property type="entry name" value="TPR-like_helical_dom_sf"/>
</dbReference>
<dbReference type="RefSeq" id="WP_163110746.1">
    <property type="nucleotide sequence ID" value="NZ_JAAAWP010000003.1"/>
</dbReference>
<dbReference type="Proteomes" id="UP000478837">
    <property type="component" value="Unassembled WGS sequence"/>
</dbReference>
<dbReference type="AlphaFoldDB" id="A0A6L9MSQ3"/>
<evidence type="ECO:0000256" key="1">
    <source>
        <dbReference type="SAM" id="SignalP"/>
    </source>
</evidence>
<protein>
    <submittedName>
        <fullName evidence="2">Flagellar protein MotX</fullName>
    </submittedName>
</protein>
<dbReference type="InterPro" id="IPR050767">
    <property type="entry name" value="Sel1_AlgK"/>
</dbReference>
<evidence type="ECO:0000313" key="2">
    <source>
        <dbReference type="EMBL" id="NDW20975.1"/>
    </source>
</evidence>
<feature type="chain" id="PRO_5026921059" evidence="1">
    <location>
        <begin position="25"/>
        <end position="216"/>
    </location>
</feature>
<feature type="signal peptide" evidence="1">
    <location>
        <begin position="1"/>
        <end position="24"/>
    </location>
</feature>
<name>A0A6L9MSQ3_9ALTE</name>
<dbReference type="Pfam" id="PF08238">
    <property type="entry name" value="Sel1"/>
    <property type="match status" value="3"/>
</dbReference>
<proteinExistence type="predicted"/>
<reference evidence="2 3" key="1">
    <citation type="submission" date="2020-01" db="EMBL/GenBank/DDBJ databases">
        <title>Genomes of bacteria type strains.</title>
        <authorList>
            <person name="Chen J."/>
            <person name="Zhu S."/>
            <person name="Yang J."/>
        </authorList>
    </citation>
    <scope>NUCLEOTIDE SEQUENCE [LARGE SCALE GENOMIC DNA]</scope>
    <source>
        <strain evidence="2 3">LMG 22958</strain>
    </source>
</reference>
<dbReference type="InterPro" id="IPR006597">
    <property type="entry name" value="Sel1-like"/>
</dbReference>
<evidence type="ECO:0000313" key="3">
    <source>
        <dbReference type="Proteomes" id="UP000478837"/>
    </source>
</evidence>
<sequence>MKQRLFTALIFTLSFLGLSTHAFALEGETIDEIRAVQLYSQDALIDMINANTHLDKVVADRCQLVQDIEARADVLKVPAYQFLWGDMLAWGVCVDEAPARGIGYMEDAANQGLPAALEQLGRYYKNGTLVQEDKERAVVYLREAAALKSLKAQIQLVELFLAGYGSPYDYEEAYHWLHNAVTNDKAQHQKIAAYLDELETLMHPKAVRAAKRPADS</sequence>
<keyword evidence="2" id="KW-0282">Flagellum</keyword>
<keyword evidence="1" id="KW-0732">Signal</keyword>
<dbReference type="SMART" id="SM00671">
    <property type="entry name" value="SEL1"/>
    <property type="match status" value="3"/>
</dbReference>
<organism evidence="2 3">
    <name type="scientific">Alteromonas hispanica</name>
    <dbReference type="NCBI Taxonomy" id="315421"/>
    <lineage>
        <taxon>Bacteria</taxon>
        <taxon>Pseudomonadati</taxon>
        <taxon>Pseudomonadota</taxon>
        <taxon>Gammaproteobacteria</taxon>
        <taxon>Alteromonadales</taxon>
        <taxon>Alteromonadaceae</taxon>
        <taxon>Alteromonas/Salinimonas group</taxon>
        <taxon>Alteromonas</taxon>
    </lineage>
</organism>
<dbReference type="SUPFAM" id="SSF81901">
    <property type="entry name" value="HCP-like"/>
    <property type="match status" value="1"/>
</dbReference>
<comment type="caution">
    <text evidence="2">The sequence shown here is derived from an EMBL/GenBank/DDBJ whole genome shotgun (WGS) entry which is preliminary data.</text>
</comment>
<gene>
    <name evidence="2" type="ORF">GTW09_05550</name>
</gene>